<evidence type="ECO:0000256" key="1">
    <source>
        <dbReference type="ARBA" id="ARBA00001946"/>
    </source>
</evidence>
<dbReference type="PROSITE" id="PS51462">
    <property type="entry name" value="NUDIX"/>
    <property type="match status" value="1"/>
</dbReference>
<dbReference type="InterPro" id="IPR020476">
    <property type="entry name" value="Nudix_hydrolase"/>
</dbReference>
<dbReference type="InterPro" id="IPR000086">
    <property type="entry name" value="NUDIX_hydrolase_dom"/>
</dbReference>
<proteinExistence type="inferred from homology"/>
<dbReference type="SUPFAM" id="SSF55811">
    <property type="entry name" value="Nudix"/>
    <property type="match status" value="1"/>
</dbReference>
<evidence type="ECO:0000256" key="2">
    <source>
        <dbReference type="ARBA" id="ARBA00022801"/>
    </source>
</evidence>
<comment type="similarity">
    <text evidence="3">Belongs to the Nudix hydrolase family.</text>
</comment>
<dbReference type="RefSeq" id="WP_331255972.1">
    <property type="nucleotide sequence ID" value="NZ_CP133270.1"/>
</dbReference>
<accession>A0ABZ2C424</accession>
<protein>
    <submittedName>
        <fullName evidence="5">NUDIX domain-containing protein</fullName>
    </submittedName>
</protein>
<evidence type="ECO:0000256" key="3">
    <source>
        <dbReference type="RuleBase" id="RU003476"/>
    </source>
</evidence>
<dbReference type="Gene3D" id="3.90.79.10">
    <property type="entry name" value="Nucleoside Triphosphate Pyrophosphohydrolase"/>
    <property type="match status" value="1"/>
</dbReference>
<feature type="domain" description="Nudix hydrolase" evidence="4">
    <location>
        <begin position="7"/>
        <end position="146"/>
    </location>
</feature>
<reference evidence="5 6" key="1">
    <citation type="journal article" date="2024" name="Environ. Microbiol.">
        <title>Novel evolutionary insights on the interactions of the Holosporales (Alphaproteobacteria) with eukaryotic hosts from comparative genomics.</title>
        <authorList>
            <person name="Giovannini M."/>
            <person name="Petroni G."/>
            <person name="Castelli M."/>
        </authorList>
    </citation>
    <scope>NUCLEOTIDE SEQUENCE [LARGE SCALE GENOMIC DNA]</scope>
    <source>
        <strain evidence="5 6">US_Bl 15I1</strain>
    </source>
</reference>
<evidence type="ECO:0000259" key="4">
    <source>
        <dbReference type="PROSITE" id="PS51462"/>
    </source>
</evidence>
<evidence type="ECO:0000313" key="6">
    <source>
        <dbReference type="Proteomes" id="UP001330434"/>
    </source>
</evidence>
<dbReference type="EMBL" id="CP133270">
    <property type="protein sequence ID" value="WVX67191.1"/>
    <property type="molecule type" value="Genomic_DNA"/>
</dbReference>
<dbReference type="PANTHER" id="PTHR43736:SF1">
    <property type="entry name" value="DIHYDRONEOPTERIN TRIPHOSPHATE DIPHOSPHATASE"/>
    <property type="match status" value="1"/>
</dbReference>
<keyword evidence="2 3" id="KW-0378">Hydrolase</keyword>
<dbReference type="InterPro" id="IPR015797">
    <property type="entry name" value="NUDIX_hydrolase-like_dom_sf"/>
</dbReference>
<dbReference type="PROSITE" id="PS00893">
    <property type="entry name" value="NUDIX_BOX"/>
    <property type="match status" value="1"/>
</dbReference>
<dbReference type="CDD" id="cd04683">
    <property type="entry name" value="NUDIX_Hydrolase"/>
    <property type="match status" value="1"/>
</dbReference>
<dbReference type="PRINTS" id="PR00502">
    <property type="entry name" value="NUDIXFAMILY"/>
</dbReference>
<sequence>MKKPRFKSKVTVYVLIFQDKKILMLRRSGTGIADGEYAIPMGGVEKGETLIEAAIREVKEEVGLDISCDQLEFTHVMYRLNSEDRGTNPEDWMAENADFYFTCTSFEGVPFNAEPHKHDRVEFFPCHALPFPLVKHIKVALEQIDTKNTLSHYGWNLNKASAQ</sequence>
<evidence type="ECO:0000313" key="5">
    <source>
        <dbReference type="EMBL" id="WVX67191.1"/>
    </source>
</evidence>
<dbReference type="PANTHER" id="PTHR43736">
    <property type="entry name" value="ADP-RIBOSE PYROPHOSPHATASE"/>
    <property type="match status" value="1"/>
</dbReference>
<name>A0ABZ2C424_9PROT</name>
<gene>
    <name evidence="5" type="ORF">Bealeia1_01389</name>
</gene>
<dbReference type="Pfam" id="PF00293">
    <property type="entry name" value="NUDIX"/>
    <property type="match status" value="1"/>
</dbReference>
<comment type="cofactor">
    <cofactor evidence="1">
        <name>Mg(2+)</name>
        <dbReference type="ChEBI" id="CHEBI:18420"/>
    </cofactor>
</comment>
<organism evidence="5 6">
    <name type="scientific">Candidatus Bealeia paramacronuclearis</name>
    <dbReference type="NCBI Taxonomy" id="1921001"/>
    <lineage>
        <taxon>Bacteria</taxon>
        <taxon>Pseudomonadati</taxon>
        <taxon>Pseudomonadota</taxon>
        <taxon>Alphaproteobacteria</taxon>
        <taxon>Holosporales</taxon>
        <taxon>Holosporaceae</taxon>
        <taxon>Candidatus Bealeia</taxon>
    </lineage>
</organism>
<dbReference type="Proteomes" id="UP001330434">
    <property type="component" value="Chromosome"/>
</dbReference>
<dbReference type="InterPro" id="IPR020084">
    <property type="entry name" value="NUDIX_hydrolase_CS"/>
</dbReference>
<keyword evidence="6" id="KW-1185">Reference proteome</keyword>